<dbReference type="InterPro" id="IPR010905">
    <property type="entry name" value="Glyco_hydro_88"/>
</dbReference>
<gene>
    <name evidence="2" type="ORF">SAMN04488063_3312</name>
</gene>
<name>A0A1I2VS69_9EURY</name>
<sequence>MHETDLSDAATRAAEYLQSSDLDGKSWITGVAINGLVSTGESEFVDTARGLVDTAVATQADAGQLGYGPSYPIEIFSHGREYDTSWELTVNKCLNTNNTTAIGHGVLDFYGRTGEDRYLEAARRAKESLLSFERTDDGGIPHHDPEQAGMKSLWIDSVYMMCPFLARLGVLDGDEEAFDEAATQLLVHAKHLQDPHTDLFRHIWVESPNHYPQGTFWARGNGWAATSLVEVLERLPEDHPDRDALLDVLETLSEALLDRQDGSGFWHNLVDDPNTPLETSGTTMFAYAFTKAVDLGLLEGHEYREAAERAMEASVRVVSDDGAVRRVAGPPGGPEAPLTDTPYGQGWFLMAAHEFL</sequence>
<keyword evidence="1 2" id="KW-0378">Hydrolase</keyword>
<evidence type="ECO:0000256" key="1">
    <source>
        <dbReference type="ARBA" id="ARBA00022801"/>
    </source>
</evidence>
<protein>
    <submittedName>
        <fullName evidence="2">Unsaturated rhamnogalacturonyl hydrolase</fullName>
    </submittedName>
</protein>
<dbReference type="InterPro" id="IPR052043">
    <property type="entry name" value="PolySaccharide_Degr_Enz"/>
</dbReference>
<dbReference type="PANTHER" id="PTHR33886:SF8">
    <property type="entry name" value="UNSATURATED RHAMNOGALACTURONAN HYDROLASE (EUROFUNG)"/>
    <property type="match status" value="1"/>
</dbReference>
<dbReference type="Pfam" id="PF07470">
    <property type="entry name" value="Glyco_hydro_88"/>
    <property type="match status" value="1"/>
</dbReference>
<proteinExistence type="predicted"/>
<organism evidence="2 3">
    <name type="scientific">Halopelagius inordinatus</name>
    <dbReference type="NCBI Taxonomy" id="553467"/>
    <lineage>
        <taxon>Archaea</taxon>
        <taxon>Methanobacteriati</taxon>
        <taxon>Methanobacteriota</taxon>
        <taxon>Stenosarchaea group</taxon>
        <taxon>Halobacteria</taxon>
        <taxon>Halobacteriales</taxon>
        <taxon>Haloferacaceae</taxon>
    </lineage>
</organism>
<keyword evidence="3" id="KW-1185">Reference proteome</keyword>
<dbReference type="STRING" id="553467.SAMN04488063_3312"/>
<dbReference type="OrthoDB" id="342798at2157"/>
<dbReference type="RefSeq" id="WP_092893674.1">
    <property type="nucleotide sequence ID" value="NZ_FOOQ01000006.1"/>
</dbReference>
<dbReference type="Proteomes" id="UP000198876">
    <property type="component" value="Unassembled WGS sequence"/>
</dbReference>
<evidence type="ECO:0000313" key="3">
    <source>
        <dbReference type="Proteomes" id="UP000198876"/>
    </source>
</evidence>
<dbReference type="GO" id="GO:0016787">
    <property type="term" value="F:hydrolase activity"/>
    <property type="evidence" value="ECO:0007669"/>
    <property type="project" value="UniProtKB-KW"/>
</dbReference>
<reference evidence="3" key="1">
    <citation type="submission" date="2016-10" db="EMBL/GenBank/DDBJ databases">
        <authorList>
            <person name="Varghese N."/>
            <person name="Submissions S."/>
        </authorList>
    </citation>
    <scope>NUCLEOTIDE SEQUENCE [LARGE SCALE GENOMIC DNA]</scope>
    <source>
        <strain evidence="3">CGMCC 1.7739</strain>
    </source>
</reference>
<dbReference type="SUPFAM" id="SSF48208">
    <property type="entry name" value="Six-hairpin glycosidases"/>
    <property type="match status" value="1"/>
</dbReference>
<dbReference type="GO" id="GO:0005975">
    <property type="term" value="P:carbohydrate metabolic process"/>
    <property type="evidence" value="ECO:0007669"/>
    <property type="project" value="InterPro"/>
</dbReference>
<dbReference type="AlphaFoldDB" id="A0A1I2VS69"/>
<dbReference type="InterPro" id="IPR012341">
    <property type="entry name" value="6hp_glycosidase-like_sf"/>
</dbReference>
<dbReference type="EMBL" id="FOOQ01000006">
    <property type="protein sequence ID" value="SFG92164.1"/>
    <property type="molecule type" value="Genomic_DNA"/>
</dbReference>
<accession>A0A1I2VS69</accession>
<dbReference type="PANTHER" id="PTHR33886">
    <property type="entry name" value="UNSATURATED RHAMNOGALACTURONAN HYDROLASE (EUROFUNG)"/>
    <property type="match status" value="1"/>
</dbReference>
<dbReference type="Gene3D" id="1.50.10.10">
    <property type="match status" value="1"/>
</dbReference>
<dbReference type="InterPro" id="IPR008928">
    <property type="entry name" value="6-hairpin_glycosidase_sf"/>
</dbReference>
<evidence type="ECO:0000313" key="2">
    <source>
        <dbReference type="EMBL" id="SFG92164.1"/>
    </source>
</evidence>